<evidence type="ECO:0000313" key="2">
    <source>
        <dbReference type="Proteomes" id="UP001331515"/>
    </source>
</evidence>
<accession>A0AAN8GWD4</accession>
<dbReference type="EMBL" id="JAURVH010001535">
    <property type="protein sequence ID" value="KAK5893393.1"/>
    <property type="molecule type" value="Genomic_DNA"/>
</dbReference>
<keyword evidence="2" id="KW-1185">Reference proteome</keyword>
<dbReference type="AlphaFoldDB" id="A0AAN8GWD4"/>
<sequence>MQPVVRLRKGPGVGMLLLSRPSERRVCTIMEILPWATHRNIMSEEEVSLTAGSTSRAVTATCWLSFPLQISGLYKLPFPLPTKLLVVLGSTSITSHGPVIEVKIRNLSVEQARGRDVVVGRAAFPEPHSSPPEDTSVGNQSLELGEDGGIVLSSPPDLRLWIYKRLL</sequence>
<organism evidence="1 2">
    <name type="scientific">Champsocephalus gunnari</name>
    <name type="common">Mackerel icefish</name>
    <dbReference type="NCBI Taxonomy" id="52237"/>
    <lineage>
        <taxon>Eukaryota</taxon>
        <taxon>Metazoa</taxon>
        <taxon>Chordata</taxon>
        <taxon>Craniata</taxon>
        <taxon>Vertebrata</taxon>
        <taxon>Euteleostomi</taxon>
        <taxon>Actinopterygii</taxon>
        <taxon>Neopterygii</taxon>
        <taxon>Teleostei</taxon>
        <taxon>Neoteleostei</taxon>
        <taxon>Acanthomorphata</taxon>
        <taxon>Eupercaria</taxon>
        <taxon>Perciformes</taxon>
        <taxon>Notothenioidei</taxon>
        <taxon>Channichthyidae</taxon>
        <taxon>Champsocephalus</taxon>
    </lineage>
</organism>
<reference evidence="1 2" key="1">
    <citation type="journal article" date="2023" name="Mol. Biol. Evol.">
        <title>Genomics of Secondarily Temperate Adaptation in the Only Non-Antarctic Icefish.</title>
        <authorList>
            <person name="Rivera-Colon A.G."/>
            <person name="Rayamajhi N."/>
            <person name="Minhas B.F."/>
            <person name="Madrigal G."/>
            <person name="Bilyk K.T."/>
            <person name="Yoon V."/>
            <person name="Hune M."/>
            <person name="Gregory S."/>
            <person name="Cheng C.H.C."/>
            <person name="Catchen J.M."/>
        </authorList>
    </citation>
    <scope>NUCLEOTIDE SEQUENCE [LARGE SCALE GENOMIC DNA]</scope>
    <source>
        <tissue evidence="1">White muscle</tissue>
    </source>
</reference>
<name>A0AAN8GWD4_CHAGU</name>
<protein>
    <submittedName>
        <fullName evidence="1">Uncharacterized protein</fullName>
    </submittedName>
</protein>
<evidence type="ECO:0000313" key="1">
    <source>
        <dbReference type="EMBL" id="KAK5893393.1"/>
    </source>
</evidence>
<proteinExistence type="predicted"/>
<comment type="caution">
    <text evidence="1">The sequence shown here is derived from an EMBL/GenBank/DDBJ whole genome shotgun (WGS) entry which is preliminary data.</text>
</comment>
<gene>
    <name evidence="1" type="ORF">CgunFtcFv8_006268</name>
</gene>
<dbReference type="Proteomes" id="UP001331515">
    <property type="component" value="Unassembled WGS sequence"/>
</dbReference>